<dbReference type="AlphaFoldDB" id="A0A2A5WWI7"/>
<evidence type="ECO:0000259" key="2">
    <source>
        <dbReference type="Pfam" id="PF01557"/>
    </source>
</evidence>
<dbReference type="PANTHER" id="PTHR30143">
    <property type="entry name" value="ACID HYDRATASE"/>
    <property type="match status" value="1"/>
</dbReference>
<dbReference type="EMBL" id="NTKD01000010">
    <property type="protein sequence ID" value="PDH40574.1"/>
    <property type="molecule type" value="Genomic_DNA"/>
</dbReference>
<evidence type="ECO:0000313" key="3">
    <source>
        <dbReference type="EMBL" id="PDH40574.1"/>
    </source>
</evidence>
<proteinExistence type="predicted"/>
<gene>
    <name evidence="3" type="ORF">CNE99_03150</name>
</gene>
<dbReference type="Gene3D" id="3.90.850.10">
    <property type="entry name" value="Fumarylacetoacetase-like, C-terminal domain"/>
    <property type="match status" value="1"/>
</dbReference>
<dbReference type="SUPFAM" id="SSF56529">
    <property type="entry name" value="FAH"/>
    <property type="match status" value="1"/>
</dbReference>
<dbReference type="InterPro" id="IPR036663">
    <property type="entry name" value="Fumarylacetoacetase_C_sf"/>
</dbReference>
<comment type="caution">
    <text evidence="3">The sequence shown here is derived from an EMBL/GenBank/DDBJ whole genome shotgun (WGS) entry which is preliminary data.</text>
</comment>
<dbReference type="GO" id="GO:0008684">
    <property type="term" value="F:2-oxopent-4-enoate hydratase activity"/>
    <property type="evidence" value="ECO:0007669"/>
    <property type="project" value="TreeGrafter"/>
</dbReference>
<accession>A0A2A5WWI7</accession>
<protein>
    <recommendedName>
        <fullName evidence="2">Fumarylacetoacetase-like C-terminal domain-containing protein</fullName>
    </recommendedName>
</protein>
<dbReference type="Proteomes" id="UP000219327">
    <property type="component" value="Unassembled WGS sequence"/>
</dbReference>
<dbReference type="InterPro" id="IPR011234">
    <property type="entry name" value="Fumarylacetoacetase-like_C"/>
</dbReference>
<keyword evidence="1" id="KW-0456">Lyase</keyword>
<feature type="domain" description="Fumarylacetoacetase-like C-terminal" evidence="2">
    <location>
        <begin position="94"/>
        <end position="255"/>
    </location>
</feature>
<dbReference type="InterPro" id="IPR050772">
    <property type="entry name" value="Hydratase-Decarb/MhpD_sf"/>
</dbReference>
<reference evidence="3 4" key="1">
    <citation type="submission" date="2017-08" db="EMBL/GenBank/DDBJ databases">
        <title>Fine stratification of microbial communities through a metagenomic profile of the photic zone.</title>
        <authorList>
            <person name="Haro-Moreno J.M."/>
            <person name="Lopez-Perez M."/>
            <person name="De La Torre J."/>
            <person name="Picazo A."/>
            <person name="Camacho A."/>
            <person name="Rodriguez-Valera F."/>
        </authorList>
    </citation>
    <scope>NUCLEOTIDE SEQUENCE [LARGE SCALE GENOMIC DNA]</scope>
    <source>
        <strain evidence="3">MED-G24</strain>
    </source>
</reference>
<dbReference type="Pfam" id="PF01557">
    <property type="entry name" value="FAA_hydrolase"/>
    <property type="match status" value="1"/>
</dbReference>
<dbReference type="GO" id="GO:0005737">
    <property type="term" value="C:cytoplasm"/>
    <property type="evidence" value="ECO:0007669"/>
    <property type="project" value="TreeGrafter"/>
</dbReference>
<evidence type="ECO:0000313" key="4">
    <source>
        <dbReference type="Proteomes" id="UP000219327"/>
    </source>
</evidence>
<dbReference type="PANTHER" id="PTHR30143:SF0">
    <property type="entry name" value="2-KETO-4-PENTENOATE HYDRATASE"/>
    <property type="match status" value="1"/>
</dbReference>
<evidence type="ECO:0000256" key="1">
    <source>
        <dbReference type="ARBA" id="ARBA00023239"/>
    </source>
</evidence>
<sequence length="257" mass="27612">MTRFDVTATAMLSAFNARAPYRFMLDDPPEDLASAYALQSSFMEKRANGQPFGGFKIAYTTPVMQKQINASEPAFGRVLASDIRPSPAVLDTRDYVALELECEVAIRFAQDLPLDQTLTDEDVFAAIASVMLAFEIVDRRPFLGEKSLFQSIAMNVLNAGIITGSPITDWSSRSLDKSVCTLSIDGREVGRGTGADVNGHPVKPSAWLANALSNHGLSIRAGDIVITGSMIPPTPLLAGQRAQLTMDGLGDIEVTAT</sequence>
<name>A0A2A5WWI7_9GAMM</name>
<organism evidence="3 4">
    <name type="scientific">OM182 bacterium MED-G24</name>
    <dbReference type="NCBI Taxonomy" id="1986255"/>
    <lineage>
        <taxon>Bacteria</taxon>
        <taxon>Pseudomonadati</taxon>
        <taxon>Pseudomonadota</taxon>
        <taxon>Gammaproteobacteria</taxon>
        <taxon>OMG group</taxon>
        <taxon>OM182 clade</taxon>
    </lineage>
</organism>